<dbReference type="PANTHER" id="PTHR43280:SF29">
    <property type="entry name" value="ARAC-FAMILY TRANSCRIPTIONAL REGULATOR"/>
    <property type="match status" value="1"/>
</dbReference>
<dbReference type="InterPro" id="IPR018060">
    <property type="entry name" value="HTH_AraC"/>
</dbReference>
<feature type="transmembrane region" description="Helical" evidence="4">
    <location>
        <begin position="106"/>
        <end position="126"/>
    </location>
</feature>
<dbReference type="Gene3D" id="1.10.10.60">
    <property type="entry name" value="Homeodomain-like"/>
    <property type="match status" value="1"/>
</dbReference>
<feature type="transmembrane region" description="Helical" evidence="4">
    <location>
        <begin position="37"/>
        <end position="55"/>
    </location>
</feature>
<keyword evidence="2" id="KW-0238">DNA-binding</keyword>
<feature type="transmembrane region" description="Helical" evidence="4">
    <location>
        <begin position="193"/>
        <end position="214"/>
    </location>
</feature>
<comment type="caution">
    <text evidence="6">The sequence shown here is derived from an EMBL/GenBank/DDBJ whole genome shotgun (WGS) entry which is preliminary data.</text>
</comment>
<dbReference type="Proteomes" id="UP001218788">
    <property type="component" value="Unassembled WGS sequence"/>
</dbReference>
<organism evidence="6 7">
    <name type="scientific">Alteromonas gilva</name>
    <dbReference type="NCBI Taxonomy" id="2987522"/>
    <lineage>
        <taxon>Bacteria</taxon>
        <taxon>Pseudomonadati</taxon>
        <taxon>Pseudomonadota</taxon>
        <taxon>Gammaproteobacteria</taxon>
        <taxon>Alteromonadales</taxon>
        <taxon>Alteromonadaceae</taxon>
        <taxon>Alteromonas/Salinimonas group</taxon>
        <taxon>Alteromonas</taxon>
    </lineage>
</organism>
<accession>A0ABT5L7V7</accession>
<name>A0ABT5L7V7_9ALTE</name>
<gene>
    <name evidence="6" type="ORF">OIK42_17020</name>
</gene>
<proteinExistence type="predicted"/>
<dbReference type="RefSeq" id="WP_273642286.1">
    <property type="nucleotide sequence ID" value="NZ_JAQQXP010000003.1"/>
</dbReference>
<feature type="transmembrane region" description="Helical" evidence="4">
    <location>
        <begin position="75"/>
        <end position="94"/>
    </location>
</feature>
<dbReference type="Pfam" id="PF12833">
    <property type="entry name" value="HTH_18"/>
    <property type="match status" value="1"/>
</dbReference>
<dbReference type="SMART" id="SM00342">
    <property type="entry name" value="HTH_ARAC"/>
    <property type="match status" value="1"/>
</dbReference>
<dbReference type="PANTHER" id="PTHR43280">
    <property type="entry name" value="ARAC-FAMILY TRANSCRIPTIONAL REGULATOR"/>
    <property type="match status" value="1"/>
</dbReference>
<keyword evidence="3" id="KW-0804">Transcription</keyword>
<feature type="transmembrane region" description="Helical" evidence="4">
    <location>
        <begin position="155"/>
        <end position="172"/>
    </location>
</feature>
<evidence type="ECO:0000313" key="6">
    <source>
        <dbReference type="EMBL" id="MDC8832461.1"/>
    </source>
</evidence>
<keyword evidence="4" id="KW-1133">Transmembrane helix</keyword>
<keyword evidence="7" id="KW-1185">Reference proteome</keyword>
<sequence length="380" mass="45103">MLEVSFFNFHDIILITVVFECLLMTGMLAWKEKGKNISNLLLASLLLANAGYLIDTITYWNLNINAYASQISPNLFFWLGFCSFLKGPLLLWYTRSYIFRNFAFSRLDLLHLLPALCYPFYMYLIYYQQDDAYKLAIVGSYDVLISDPWFRTLRWAQDFGVIFYGFYCLYLLSEHKKQLASIYTSFNRREYKWLQILVCGFLSIWVWIFLSYLQVWVTDWTIPIGTISNYLNFILVNVLLVYGLSNSNVFDELPPQYLVNNSKTREDTHFPHVDLLKTKMEQEKLFARKDLTLERLADELSIPVKTLSRTINGHFQKNFFEFLSFYRVEEAKRLLQHEPDLSIQQVMDKSGFRSKSAFNRFFRKYALDTPSEYRRKHMSV</sequence>
<keyword evidence="1" id="KW-0805">Transcription regulation</keyword>
<evidence type="ECO:0000259" key="5">
    <source>
        <dbReference type="PROSITE" id="PS01124"/>
    </source>
</evidence>
<dbReference type="PROSITE" id="PS01124">
    <property type="entry name" value="HTH_ARAC_FAMILY_2"/>
    <property type="match status" value="1"/>
</dbReference>
<dbReference type="InterPro" id="IPR009057">
    <property type="entry name" value="Homeodomain-like_sf"/>
</dbReference>
<feature type="transmembrane region" description="Helical" evidence="4">
    <location>
        <begin position="12"/>
        <end position="30"/>
    </location>
</feature>
<feature type="transmembrane region" description="Helical" evidence="4">
    <location>
        <begin position="220"/>
        <end position="244"/>
    </location>
</feature>
<evidence type="ECO:0000256" key="3">
    <source>
        <dbReference type="ARBA" id="ARBA00023163"/>
    </source>
</evidence>
<evidence type="ECO:0000313" key="7">
    <source>
        <dbReference type="Proteomes" id="UP001218788"/>
    </source>
</evidence>
<dbReference type="SUPFAM" id="SSF46689">
    <property type="entry name" value="Homeodomain-like"/>
    <property type="match status" value="1"/>
</dbReference>
<reference evidence="6 7" key="1">
    <citation type="submission" date="2022-10" db="EMBL/GenBank/DDBJ databases">
        <title>Alteromonas sp. chi3 Genome sequencing.</title>
        <authorList>
            <person name="Park S."/>
        </authorList>
    </citation>
    <scope>NUCLEOTIDE SEQUENCE [LARGE SCALE GENOMIC DNA]</scope>
    <source>
        <strain evidence="7">chi3</strain>
    </source>
</reference>
<evidence type="ECO:0000256" key="4">
    <source>
        <dbReference type="SAM" id="Phobius"/>
    </source>
</evidence>
<feature type="domain" description="HTH araC/xylS-type" evidence="5">
    <location>
        <begin position="270"/>
        <end position="376"/>
    </location>
</feature>
<evidence type="ECO:0000256" key="2">
    <source>
        <dbReference type="ARBA" id="ARBA00023125"/>
    </source>
</evidence>
<dbReference type="EMBL" id="JAQQXP010000003">
    <property type="protein sequence ID" value="MDC8832461.1"/>
    <property type="molecule type" value="Genomic_DNA"/>
</dbReference>
<keyword evidence="4" id="KW-0472">Membrane</keyword>
<evidence type="ECO:0000256" key="1">
    <source>
        <dbReference type="ARBA" id="ARBA00023015"/>
    </source>
</evidence>
<keyword evidence="4" id="KW-0812">Transmembrane</keyword>
<protein>
    <submittedName>
        <fullName evidence="6">Helix-turn-helix domain-containing protein</fullName>
    </submittedName>
</protein>